<feature type="region of interest" description="Disordered" evidence="1">
    <location>
        <begin position="21"/>
        <end position="56"/>
    </location>
</feature>
<feature type="signal peptide" evidence="2">
    <location>
        <begin position="1"/>
        <end position="23"/>
    </location>
</feature>
<dbReference type="EMBL" id="CP053418">
    <property type="protein sequence ID" value="QJW84818.1"/>
    <property type="molecule type" value="Genomic_DNA"/>
</dbReference>
<dbReference type="Proteomes" id="UP000500826">
    <property type="component" value="Chromosome"/>
</dbReference>
<evidence type="ECO:0008006" key="5">
    <source>
        <dbReference type="Google" id="ProtNLM"/>
    </source>
</evidence>
<feature type="compositionally biased region" description="Polar residues" evidence="1">
    <location>
        <begin position="21"/>
        <end position="44"/>
    </location>
</feature>
<evidence type="ECO:0000313" key="3">
    <source>
        <dbReference type="EMBL" id="QJW84818.1"/>
    </source>
</evidence>
<keyword evidence="2" id="KW-0732">Signal</keyword>
<dbReference type="PROSITE" id="PS51257">
    <property type="entry name" value="PROKAR_LIPOPROTEIN"/>
    <property type="match status" value="1"/>
</dbReference>
<evidence type="ECO:0000256" key="2">
    <source>
        <dbReference type="SAM" id="SignalP"/>
    </source>
</evidence>
<evidence type="ECO:0000313" key="4">
    <source>
        <dbReference type="Proteomes" id="UP000500826"/>
    </source>
</evidence>
<evidence type="ECO:0000256" key="1">
    <source>
        <dbReference type="SAM" id="MobiDB-lite"/>
    </source>
</evidence>
<keyword evidence="4" id="KW-1185">Reference proteome</keyword>
<sequence length="56" mass="5343">MTKLLAISLVAFALSACSSMGMSSGNVSPNAGATKNSSDANRSGNPAAVSPGSGAK</sequence>
<name>A0ABX6P652_9BURK</name>
<organism evidence="3 4">
    <name type="scientific">Ramlibacter terrae</name>
    <dbReference type="NCBI Taxonomy" id="2732511"/>
    <lineage>
        <taxon>Bacteria</taxon>
        <taxon>Pseudomonadati</taxon>
        <taxon>Pseudomonadota</taxon>
        <taxon>Betaproteobacteria</taxon>
        <taxon>Burkholderiales</taxon>
        <taxon>Comamonadaceae</taxon>
        <taxon>Ramlibacter</taxon>
    </lineage>
</organism>
<accession>A0ABX6P652</accession>
<feature type="chain" id="PRO_5046405000" description="Lipoprotein" evidence="2">
    <location>
        <begin position="24"/>
        <end position="56"/>
    </location>
</feature>
<proteinExistence type="predicted"/>
<protein>
    <recommendedName>
        <fullName evidence="5">Lipoprotein</fullName>
    </recommendedName>
</protein>
<reference evidence="3 4" key="1">
    <citation type="submission" date="2020-05" db="EMBL/GenBank/DDBJ databases">
        <title>Ramlibacter rhizophilus sp. nov., isolated from rhizosphere soil of national flower Mugunghwa from South Korea.</title>
        <authorList>
            <person name="Zheng-Fei Y."/>
            <person name="Huan T."/>
        </authorList>
    </citation>
    <scope>NUCLEOTIDE SEQUENCE [LARGE SCALE GENOMIC DNA]</scope>
    <source>
        <strain evidence="3 4">H242</strain>
    </source>
</reference>
<reference evidence="3 4" key="2">
    <citation type="submission" date="2020-05" db="EMBL/GenBank/DDBJ databases">
        <authorList>
            <person name="Khan S.A."/>
            <person name="Jeon C.O."/>
            <person name="Chun B.H."/>
        </authorList>
    </citation>
    <scope>NUCLEOTIDE SEQUENCE [LARGE SCALE GENOMIC DNA]</scope>
    <source>
        <strain evidence="3 4">H242</strain>
    </source>
</reference>
<gene>
    <name evidence="3" type="ORF">HK414_17910</name>
</gene>